<sequence>MLGTELVWRSCGRGLWRSLCRAAGGSPRALSAASSSACEGARGGGAPPAGASNVKPLDGVKILDLTRVLAGPFATMNLGDLGAEVIKVERPGTGDDTRAWGPPFVGTESVYFLSVNRNKKSIAINMKNSRGAKLIRELAAVSDVFVENYIPGKLAEIGLGYEDIAKIAPHIVYCSITGYGQTGPMVQRGGYDSIAAAISGLTHITGHEGGEPVRVGVAMTDLATGLYACGAIMAGLLQKYKTGKGMHIDCNLLSSQVACLTHVAANYLNCKIEAKRWGTAHGSIVPYQAFKTEDGYIVVGAGNDQQFVTVCQILNLPEVIKDSRYKTNKLRVQNRKELIDILSTRFSEKTTVEWLQLFEGSGVPYGPINNMQQVFSEPQVLHNELVMEMDHPIAGRIAVPEAAEGQSGKMVSDMEVSVKQRCVNEFLHEEKKERADTHQCLMNVYGDETVGAR</sequence>
<comment type="catalytic activity">
    <reaction evidence="10">
        <text>3-hydroxy-3-methylglutarate + glutaryl-CoA = (3S)-3-hydroxy-3-methylglutaryl-CoA + glutarate</text>
        <dbReference type="Rhea" id="RHEA:81723"/>
        <dbReference type="ChEBI" id="CHEBI:17325"/>
        <dbReference type="ChEBI" id="CHEBI:30921"/>
        <dbReference type="ChEBI" id="CHEBI:43074"/>
        <dbReference type="ChEBI" id="CHEBI:57378"/>
    </reaction>
    <physiologicalReaction direction="left-to-right" evidence="10">
        <dbReference type="Rhea" id="RHEA:81724"/>
    </physiologicalReaction>
    <physiologicalReaction direction="right-to-left" evidence="10">
        <dbReference type="Rhea" id="RHEA:81725"/>
    </physiologicalReaction>
</comment>
<gene>
    <name evidence="18" type="primary">SUGCT</name>
</gene>
<dbReference type="Proteomes" id="UP000000539">
    <property type="component" value="Chromosome 2"/>
</dbReference>
<evidence type="ECO:0000313" key="18">
    <source>
        <dbReference type="Ensembl" id="ENSGALP00010025952.1"/>
    </source>
</evidence>
<evidence type="ECO:0000256" key="4">
    <source>
        <dbReference type="ARBA" id="ARBA00022946"/>
    </source>
</evidence>
<dbReference type="InterPro" id="IPR044855">
    <property type="entry name" value="CoA-Trfase_III_dom3_sf"/>
</dbReference>
<dbReference type="InterPro" id="IPR003673">
    <property type="entry name" value="CoA-Trfase_fam_III"/>
</dbReference>
<comment type="subcellular location">
    <subcellularLocation>
        <location evidence="1">Mitochondrion</location>
    </subcellularLocation>
</comment>
<keyword evidence="20" id="KW-1267">Proteomics identification</keyword>
<accession>A0A8V0Z4C4</accession>
<keyword evidence="5" id="KW-0007">Acetylation</keyword>
<comment type="catalytic activity">
    <reaction evidence="7">
        <text>glutarate + succinyl-CoA = glutaryl-CoA + succinate</text>
        <dbReference type="Rhea" id="RHEA:67900"/>
        <dbReference type="ChEBI" id="CHEBI:30031"/>
        <dbReference type="ChEBI" id="CHEBI:30921"/>
        <dbReference type="ChEBI" id="CHEBI:57292"/>
        <dbReference type="ChEBI" id="CHEBI:57378"/>
    </reaction>
    <physiologicalReaction direction="left-to-right" evidence="7">
        <dbReference type="Rhea" id="RHEA:67901"/>
    </physiologicalReaction>
    <physiologicalReaction direction="right-to-left" evidence="7">
        <dbReference type="Rhea" id="RHEA:67902"/>
    </physiologicalReaction>
</comment>
<reference evidence="18" key="1">
    <citation type="submission" date="2020-11" db="EMBL/GenBank/DDBJ databases">
        <title>Gallus gallus (Chicken) genome, bGalGal1, GRCg7b, maternal haplotype autosomes + Z &amp; W.</title>
        <authorList>
            <person name="Warren W."/>
            <person name="Formenti G."/>
            <person name="Fedrigo O."/>
            <person name="Haase B."/>
            <person name="Mountcastle J."/>
            <person name="Balacco J."/>
            <person name="Tracey A."/>
            <person name="Schneider V."/>
            <person name="Okimoto R."/>
            <person name="Cheng H."/>
            <person name="Hawken R."/>
            <person name="Howe K."/>
            <person name="Jarvis E.D."/>
        </authorList>
    </citation>
    <scope>NUCLEOTIDE SEQUENCE [LARGE SCALE GENOMIC DNA]</scope>
    <source>
        <strain evidence="18">Broiler</strain>
    </source>
</reference>
<evidence type="ECO:0000256" key="17">
    <source>
        <dbReference type="ARBA" id="ARBA00080717"/>
    </source>
</evidence>
<evidence type="ECO:0000256" key="11">
    <source>
        <dbReference type="ARBA" id="ARBA00052509"/>
    </source>
</evidence>
<evidence type="ECO:0000313" key="19">
    <source>
        <dbReference type="Proteomes" id="UP000000539"/>
    </source>
</evidence>
<keyword evidence="6" id="KW-0496">Mitochondrion</keyword>
<dbReference type="Ensembl" id="ENSGALT00010043629.1">
    <property type="protein sequence ID" value="ENSGALP00010025952.1"/>
    <property type="gene ID" value="ENSGALG00010018049.1"/>
</dbReference>
<dbReference type="InterPro" id="IPR050483">
    <property type="entry name" value="CoA-transferase_III_domain"/>
</dbReference>
<evidence type="ECO:0000256" key="14">
    <source>
        <dbReference type="ARBA" id="ARBA00066474"/>
    </source>
</evidence>
<keyword evidence="19" id="KW-1185">Reference proteome</keyword>
<reference evidence="18" key="3">
    <citation type="submission" date="2025-09" db="UniProtKB">
        <authorList>
            <consortium name="Ensembl"/>
        </authorList>
    </citation>
    <scope>IDENTIFICATION</scope>
    <source>
        <strain evidence="18">broiler</strain>
    </source>
</reference>
<dbReference type="EC" id="2.8.3.13" evidence="14"/>
<evidence type="ECO:0007829" key="20">
    <source>
        <dbReference type="PeptideAtlas" id="A0A8V0Z4C4"/>
    </source>
</evidence>
<dbReference type="PANTHER" id="PTHR48207">
    <property type="entry name" value="SUCCINATE--HYDROXYMETHYLGLUTARATE COA-TRANSFERASE"/>
    <property type="match status" value="1"/>
</dbReference>
<keyword evidence="3" id="KW-0808">Transferase</keyword>
<evidence type="ECO:0000256" key="16">
    <source>
        <dbReference type="ARBA" id="ARBA00075311"/>
    </source>
</evidence>
<comment type="catalytic activity">
    <reaction evidence="9">
        <text>itaconate + glutaryl-CoA = itaconyl-CoA + glutarate</text>
        <dbReference type="Rhea" id="RHEA:81715"/>
        <dbReference type="ChEBI" id="CHEBI:17240"/>
        <dbReference type="ChEBI" id="CHEBI:30921"/>
        <dbReference type="ChEBI" id="CHEBI:57378"/>
        <dbReference type="ChEBI" id="CHEBI:57381"/>
    </reaction>
    <physiologicalReaction direction="left-to-right" evidence="9">
        <dbReference type="Rhea" id="RHEA:81716"/>
    </physiologicalReaction>
    <physiologicalReaction direction="right-to-left" evidence="9">
        <dbReference type="Rhea" id="RHEA:81717"/>
    </physiologicalReaction>
</comment>
<protein>
    <recommendedName>
        <fullName evidence="15">Succinyl-CoA:glutarate CoA-transferase</fullName>
        <ecNumber evidence="14">2.8.3.13</ecNumber>
    </recommendedName>
    <alternativeName>
        <fullName evidence="17">Dicarboxyl-CoA:dicarboxylic acid coenzyme A transferase SUGCT</fullName>
    </alternativeName>
    <alternativeName>
        <fullName evidence="16">Succinate--hydroxymethylglutarate CoA-transferase</fullName>
    </alternativeName>
</protein>
<evidence type="ECO:0000256" key="1">
    <source>
        <dbReference type="ARBA" id="ARBA00004173"/>
    </source>
</evidence>
<reference evidence="18" key="2">
    <citation type="submission" date="2025-08" db="UniProtKB">
        <authorList>
            <consortium name="Ensembl"/>
        </authorList>
    </citation>
    <scope>IDENTIFICATION</scope>
    <source>
        <strain evidence="18">broiler</strain>
    </source>
</reference>
<comment type="function">
    <text evidence="13">Coenzyme A (CoA) transferase that reversibly catalyzes the transfer of a CoA moiety from a dicarboxyl-CoA to a dicarboxylate in a metabolite recycling process. Displays preference for succinyl-CoA and glutarate-CoA as dicarboxyl-CoA donors and glutarate, succinate, adipate/hexanedioate, itaconate and 3-hydroxy-3-methylglutarate as dicarboxylate acceptors. Acts on intermediates or end products of lysine and tryptophan degradation pathway, in particular catalyzes succinyl-CoA-dependent reesterification of free glutarate into glutaryl-CoA to prevent renal excretion of glutarate. Upon inflammation, may convert macrophage-derived itaconate to itaconyl-CoA in erythroid precursors where it negatively regulates the TCA cycle and heme synthesis to limit erythroid differentiation in the context of stress erythropoiesis.</text>
</comment>
<evidence type="ECO:0000256" key="8">
    <source>
        <dbReference type="ARBA" id="ARBA00051001"/>
    </source>
</evidence>
<name>A0A8V0Z4C4_CHICK</name>
<organism evidence="18 19">
    <name type="scientific">Gallus gallus</name>
    <name type="common">Chicken</name>
    <dbReference type="NCBI Taxonomy" id="9031"/>
    <lineage>
        <taxon>Eukaryota</taxon>
        <taxon>Metazoa</taxon>
        <taxon>Chordata</taxon>
        <taxon>Craniata</taxon>
        <taxon>Vertebrata</taxon>
        <taxon>Euteleostomi</taxon>
        <taxon>Archelosauria</taxon>
        <taxon>Archosauria</taxon>
        <taxon>Dinosauria</taxon>
        <taxon>Saurischia</taxon>
        <taxon>Theropoda</taxon>
        <taxon>Coelurosauria</taxon>
        <taxon>Aves</taxon>
        <taxon>Neognathae</taxon>
        <taxon>Galloanserae</taxon>
        <taxon>Galliformes</taxon>
        <taxon>Phasianidae</taxon>
        <taxon>Phasianinae</taxon>
        <taxon>Gallus</taxon>
    </lineage>
</organism>
<dbReference type="SUPFAM" id="SSF89796">
    <property type="entry name" value="CoA-transferase family III (CaiB/BaiF)"/>
    <property type="match status" value="1"/>
</dbReference>
<comment type="catalytic activity">
    <reaction evidence="11">
        <text>hexanedioate + glutaryl-CoA = hexanedioyl-CoA + glutarate</text>
        <dbReference type="Rhea" id="RHEA:81711"/>
        <dbReference type="ChEBI" id="CHEBI:17128"/>
        <dbReference type="ChEBI" id="CHEBI:30921"/>
        <dbReference type="ChEBI" id="CHEBI:57378"/>
        <dbReference type="ChEBI" id="CHEBI:76327"/>
    </reaction>
    <physiologicalReaction direction="left-to-right" evidence="11">
        <dbReference type="Rhea" id="RHEA:81712"/>
    </physiologicalReaction>
    <physiologicalReaction direction="right-to-left" evidence="11">
        <dbReference type="Rhea" id="RHEA:81713"/>
    </physiologicalReaction>
</comment>
<evidence type="ECO:0000256" key="3">
    <source>
        <dbReference type="ARBA" id="ARBA00022679"/>
    </source>
</evidence>
<evidence type="ECO:0000256" key="7">
    <source>
        <dbReference type="ARBA" id="ARBA00050578"/>
    </source>
</evidence>
<dbReference type="FunFam" id="3.40.50.10540:FF:000005">
    <property type="entry name" value="succinate--hydroxymethylglutarate CoA-transferase isoform X1"/>
    <property type="match status" value="1"/>
</dbReference>
<dbReference type="Gene3D" id="3.40.50.10540">
    <property type="entry name" value="Crotonobetainyl-coa:carnitine coa-transferase, domain 1"/>
    <property type="match status" value="1"/>
</dbReference>
<dbReference type="PANTHER" id="PTHR48207:SF3">
    <property type="entry name" value="SUCCINATE--HYDROXYMETHYLGLUTARATE COA-TRANSFERASE"/>
    <property type="match status" value="1"/>
</dbReference>
<dbReference type="Pfam" id="PF02515">
    <property type="entry name" value="CoA_transf_3"/>
    <property type="match status" value="1"/>
</dbReference>
<dbReference type="Gene3D" id="3.30.1540.10">
    <property type="entry name" value="formyl-coa transferase, domain 3"/>
    <property type="match status" value="1"/>
</dbReference>
<comment type="catalytic activity">
    <reaction evidence="12">
        <text>itaconate + succinyl-CoA = itaconyl-CoA + succinate</text>
        <dbReference type="Rhea" id="RHEA:38283"/>
        <dbReference type="ChEBI" id="CHEBI:17240"/>
        <dbReference type="ChEBI" id="CHEBI:30031"/>
        <dbReference type="ChEBI" id="CHEBI:57292"/>
        <dbReference type="ChEBI" id="CHEBI:57381"/>
    </reaction>
    <physiologicalReaction direction="left-to-right" evidence="12">
        <dbReference type="Rhea" id="RHEA:38284"/>
    </physiologicalReaction>
    <physiologicalReaction direction="right-to-left" evidence="12">
        <dbReference type="Rhea" id="RHEA:38285"/>
    </physiologicalReaction>
</comment>
<proteinExistence type="evidence at protein level"/>
<evidence type="ECO:0000256" key="2">
    <source>
        <dbReference type="ARBA" id="ARBA00008383"/>
    </source>
</evidence>
<evidence type="ECO:0000256" key="12">
    <source>
        <dbReference type="ARBA" id="ARBA00052957"/>
    </source>
</evidence>
<dbReference type="GeneTree" id="ENSGT00940000157866"/>
<dbReference type="FunFam" id="3.30.1540.10:FF:000005">
    <property type="entry name" value="succinate--hydroxymethylglutarate CoA-transferase isoform X4"/>
    <property type="match status" value="1"/>
</dbReference>
<dbReference type="InterPro" id="IPR023606">
    <property type="entry name" value="CoA-Trfase_III_dom_1_sf"/>
</dbReference>
<dbReference type="OrthoDB" id="5863171at2759"/>
<keyword evidence="4" id="KW-0809">Transit peptide</keyword>
<evidence type="ECO:0000256" key="13">
    <source>
        <dbReference type="ARBA" id="ARBA00059512"/>
    </source>
</evidence>
<comment type="similarity">
    <text evidence="2">Belongs to the CoA-transferase III family.</text>
</comment>
<comment type="catalytic activity">
    <reaction evidence="8">
        <text>3-hydroxy-3-methylglutarate + succinyl-CoA = (3S)-3-hydroxy-3-methylglutaryl-CoA + succinate</text>
        <dbReference type="Rhea" id="RHEA:12284"/>
        <dbReference type="ChEBI" id="CHEBI:17325"/>
        <dbReference type="ChEBI" id="CHEBI:30031"/>
        <dbReference type="ChEBI" id="CHEBI:43074"/>
        <dbReference type="ChEBI" id="CHEBI:57292"/>
        <dbReference type="EC" id="2.8.3.13"/>
    </reaction>
    <physiologicalReaction direction="left-to-right" evidence="8">
        <dbReference type="Rhea" id="RHEA:12285"/>
    </physiologicalReaction>
    <physiologicalReaction direction="right-to-left" evidence="8">
        <dbReference type="Rhea" id="RHEA:12286"/>
    </physiologicalReaction>
</comment>
<evidence type="ECO:0000256" key="5">
    <source>
        <dbReference type="ARBA" id="ARBA00022990"/>
    </source>
</evidence>
<dbReference type="GO" id="GO:0005739">
    <property type="term" value="C:mitochondrion"/>
    <property type="evidence" value="ECO:0007669"/>
    <property type="project" value="UniProtKB-SubCell"/>
</dbReference>
<evidence type="ECO:0000256" key="6">
    <source>
        <dbReference type="ARBA" id="ARBA00023128"/>
    </source>
</evidence>
<evidence type="ECO:0000256" key="9">
    <source>
        <dbReference type="ARBA" id="ARBA00051571"/>
    </source>
</evidence>
<evidence type="ECO:0000256" key="15">
    <source>
        <dbReference type="ARBA" id="ARBA00072178"/>
    </source>
</evidence>
<dbReference type="GO" id="GO:0047369">
    <property type="term" value="F:succinate-hydroxymethylglutarate CoA-transferase activity"/>
    <property type="evidence" value="ECO:0007669"/>
    <property type="project" value="UniProtKB-EC"/>
</dbReference>
<dbReference type="AlphaFoldDB" id="A0A8V0Z4C4"/>
<evidence type="ECO:0000256" key="10">
    <source>
        <dbReference type="ARBA" id="ARBA00052000"/>
    </source>
</evidence>